<evidence type="ECO:0000313" key="2">
    <source>
        <dbReference type="EMBL" id="AQV96206.1"/>
    </source>
</evidence>
<organism evidence="2 3">
    <name type="scientific">Cupriavidus necator</name>
    <name type="common">Alcaligenes eutrophus</name>
    <name type="synonym">Ralstonia eutropha</name>
    <dbReference type="NCBI Taxonomy" id="106590"/>
    <lineage>
        <taxon>Bacteria</taxon>
        <taxon>Pseudomonadati</taxon>
        <taxon>Pseudomonadota</taxon>
        <taxon>Betaproteobacteria</taxon>
        <taxon>Burkholderiales</taxon>
        <taxon>Burkholderiaceae</taxon>
        <taxon>Cupriavidus</taxon>
    </lineage>
</organism>
<sequence>MKALSIFVYAVLSQGLGAVTGLLLAHWLSVGDYAIYTVTGAIVGAMSIITKGGIHFGLNAILGRTWPDRKRAAQATQAALDQRKRISAFLLPPLLIVAGVLMYRNHATLVLVAALLLTLLAMWYFDMQSRVVDQVLLFANRAPALQSLDVGLSGARLLLSWGVYLLGLQSALAASLVNTLFAGLRVPFVRRWLRRELPAGAAAPVAEDQRSIRAITRRQIPMDAFYCLQSQFAFGIVAYYGAAGQTAAIGALSRIGQLLVPVSIVVGAYVIPRFAQAREHVLRQYLGWLLLASLPACALVLLAWLWPGLLLRLIGSNYAGLNLELLIACVGAAAYSIVGIAWELLANRGLNHFNFIQVPMVIAWCLAAPHLLDLSTLEGVLWFDAGLSSGLAAAALCELASAIRAGRLLPPPVLSVNGAANEYIR</sequence>
<reference evidence="3" key="1">
    <citation type="submission" date="2017-02" db="EMBL/GenBank/DDBJ databases">
        <title>Complete genome sequence of Cupriavidus necator strain NH9, a 3-chlorobenzoate degrader.</title>
        <authorList>
            <person name="Moriuchi R."/>
            <person name="Dohra H."/>
            <person name="Ogawa N."/>
        </authorList>
    </citation>
    <scope>NUCLEOTIDE SEQUENCE [LARGE SCALE GENOMIC DNA]</scope>
    <source>
        <strain evidence="3">NH9</strain>
    </source>
</reference>
<gene>
    <name evidence="2" type="ORF">BJN34_20230</name>
</gene>
<evidence type="ECO:0000256" key="1">
    <source>
        <dbReference type="SAM" id="Phobius"/>
    </source>
</evidence>
<feature type="transmembrane region" description="Helical" evidence="1">
    <location>
        <begin position="86"/>
        <end position="103"/>
    </location>
</feature>
<feature type="transmembrane region" description="Helical" evidence="1">
    <location>
        <begin position="255"/>
        <end position="274"/>
    </location>
</feature>
<accession>A0A1U9UU38</accession>
<feature type="transmembrane region" description="Helical" evidence="1">
    <location>
        <begin position="325"/>
        <end position="346"/>
    </location>
</feature>
<dbReference type="AlphaFoldDB" id="A0A1U9UU38"/>
<dbReference type="EMBL" id="CP017758">
    <property type="protein sequence ID" value="AQV96206.1"/>
    <property type="molecule type" value="Genomic_DNA"/>
</dbReference>
<evidence type="ECO:0008006" key="4">
    <source>
        <dbReference type="Google" id="ProtNLM"/>
    </source>
</evidence>
<keyword evidence="1" id="KW-1133">Transmembrane helix</keyword>
<feature type="transmembrane region" description="Helical" evidence="1">
    <location>
        <begin position="109"/>
        <end position="125"/>
    </location>
</feature>
<dbReference type="Proteomes" id="UP000189627">
    <property type="component" value="Chromosome 2"/>
</dbReference>
<keyword evidence="1" id="KW-0472">Membrane</keyword>
<dbReference type="OrthoDB" id="8955410at2"/>
<name>A0A1U9UU38_CUPNE</name>
<dbReference type="KEGG" id="cuh:BJN34_20230"/>
<protein>
    <recommendedName>
        <fullName evidence="4">Polysaccharide biosynthesis protein</fullName>
    </recommendedName>
</protein>
<feature type="transmembrane region" description="Helical" evidence="1">
    <location>
        <begin position="224"/>
        <end position="243"/>
    </location>
</feature>
<dbReference type="RefSeq" id="WP_078198689.1">
    <property type="nucleotide sequence ID" value="NZ_CP017758.1"/>
</dbReference>
<feature type="transmembrane region" description="Helical" evidence="1">
    <location>
        <begin position="33"/>
        <end position="62"/>
    </location>
</feature>
<evidence type="ECO:0000313" key="3">
    <source>
        <dbReference type="Proteomes" id="UP000189627"/>
    </source>
</evidence>
<proteinExistence type="predicted"/>
<keyword evidence="1" id="KW-0812">Transmembrane</keyword>
<feature type="transmembrane region" description="Helical" evidence="1">
    <location>
        <begin position="286"/>
        <end position="305"/>
    </location>
</feature>